<dbReference type="Proteomes" id="UP000298061">
    <property type="component" value="Unassembled WGS sequence"/>
</dbReference>
<accession>A0A4Y9ZT58</accession>
<evidence type="ECO:0000313" key="2">
    <source>
        <dbReference type="EMBL" id="TFY77755.1"/>
    </source>
</evidence>
<gene>
    <name evidence="2" type="ORF">EWM64_g6257</name>
</gene>
<dbReference type="EMBL" id="SFCI01000832">
    <property type="protein sequence ID" value="TFY77755.1"/>
    <property type="molecule type" value="Genomic_DNA"/>
</dbReference>
<dbReference type="AlphaFoldDB" id="A0A4Y9ZT58"/>
<evidence type="ECO:0000313" key="3">
    <source>
        <dbReference type="Proteomes" id="UP000298061"/>
    </source>
</evidence>
<name>A0A4Y9ZT58_9AGAM</name>
<protein>
    <submittedName>
        <fullName evidence="2">Uncharacterized protein</fullName>
    </submittedName>
</protein>
<evidence type="ECO:0000256" key="1">
    <source>
        <dbReference type="SAM" id="MobiDB-lite"/>
    </source>
</evidence>
<proteinExistence type="predicted"/>
<feature type="region of interest" description="Disordered" evidence="1">
    <location>
        <begin position="80"/>
        <end position="101"/>
    </location>
</feature>
<organism evidence="2 3">
    <name type="scientific">Hericium alpestre</name>
    <dbReference type="NCBI Taxonomy" id="135208"/>
    <lineage>
        <taxon>Eukaryota</taxon>
        <taxon>Fungi</taxon>
        <taxon>Dikarya</taxon>
        <taxon>Basidiomycota</taxon>
        <taxon>Agaricomycotina</taxon>
        <taxon>Agaricomycetes</taxon>
        <taxon>Russulales</taxon>
        <taxon>Hericiaceae</taxon>
        <taxon>Hericium</taxon>
    </lineage>
</organism>
<dbReference type="OrthoDB" id="3264868at2759"/>
<feature type="non-terminal residue" evidence="2">
    <location>
        <position position="101"/>
    </location>
</feature>
<feature type="region of interest" description="Disordered" evidence="1">
    <location>
        <begin position="41"/>
        <end position="63"/>
    </location>
</feature>
<keyword evidence="3" id="KW-1185">Reference proteome</keyword>
<comment type="caution">
    <text evidence="2">The sequence shown here is derived from an EMBL/GenBank/DDBJ whole genome shotgun (WGS) entry which is preliminary data.</text>
</comment>
<sequence length="101" mass="10892">MSPKSAPMEIACRSPAFSVHEFSQLVSATFDGIGHSDLDLQPAHASNNADPLIEPAVDEPPRTPTVSLFRKVKSRVHDVVTRQPNPATHGALPAIFSEKHS</sequence>
<reference evidence="2 3" key="1">
    <citation type="submission" date="2019-02" db="EMBL/GenBank/DDBJ databases">
        <title>Genome sequencing of the rare red list fungi Hericium alpestre (H. flagellum).</title>
        <authorList>
            <person name="Buettner E."/>
            <person name="Kellner H."/>
        </authorList>
    </citation>
    <scope>NUCLEOTIDE SEQUENCE [LARGE SCALE GENOMIC DNA]</scope>
    <source>
        <strain evidence="2 3">DSM 108284</strain>
    </source>
</reference>